<sequence>MPRLSSLPPAPAPAPKASSRDAAAPGVRGEPMPAEKFALHVAPSAIDGLGVFADEPIPARRKIGEMRGEVVSVREARRRIEGKRRIHVVEVSDRTAIDATHDKGVMRHINHSCAPNAVLRIRQGRAEFYAIRDIEPGEELSCDYGESHHEGRLRCRCGAPNCKGRL</sequence>
<dbReference type="Proteomes" id="UP000574369">
    <property type="component" value="Unassembled WGS sequence"/>
</dbReference>
<evidence type="ECO:0000256" key="3">
    <source>
        <dbReference type="ARBA" id="ARBA00022603"/>
    </source>
</evidence>
<dbReference type="PROSITE" id="PS50280">
    <property type="entry name" value="SET"/>
    <property type="match status" value="1"/>
</dbReference>
<evidence type="ECO:0000256" key="1">
    <source>
        <dbReference type="ARBA" id="ARBA00004286"/>
    </source>
</evidence>
<dbReference type="InterPro" id="IPR003616">
    <property type="entry name" value="Post-SET_dom"/>
</dbReference>
<dbReference type="PROSITE" id="PS50868">
    <property type="entry name" value="POST_SET"/>
    <property type="match status" value="1"/>
</dbReference>
<keyword evidence="10" id="KW-1185">Reference proteome</keyword>
<gene>
    <name evidence="9" type="ORF">FHS28_003905</name>
</gene>
<evidence type="ECO:0000313" key="9">
    <source>
        <dbReference type="EMBL" id="MBB3196483.1"/>
    </source>
</evidence>
<evidence type="ECO:0000259" key="7">
    <source>
        <dbReference type="PROSITE" id="PS50280"/>
    </source>
</evidence>
<accession>A0ABR6GZC8</accession>
<dbReference type="InterPro" id="IPR046341">
    <property type="entry name" value="SET_dom_sf"/>
</dbReference>
<dbReference type="Pfam" id="PF00856">
    <property type="entry name" value="SET"/>
    <property type="match status" value="1"/>
</dbReference>
<feature type="domain" description="SET" evidence="7">
    <location>
        <begin position="35"/>
        <end position="145"/>
    </location>
</feature>
<comment type="caution">
    <text evidence="9">The sequence shown here is derived from an EMBL/GenBank/DDBJ whole genome shotgun (WGS) entry which is preliminary data.</text>
</comment>
<dbReference type="Gene3D" id="2.170.270.10">
    <property type="entry name" value="SET domain"/>
    <property type="match status" value="1"/>
</dbReference>
<dbReference type="RefSeq" id="WP_246410382.1">
    <property type="nucleotide sequence ID" value="NZ_JACHXO010000008.1"/>
</dbReference>
<dbReference type="EMBL" id="JACHXO010000008">
    <property type="protein sequence ID" value="MBB3196483.1"/>
    <property type="molecule type" value="Genomic_DNA"/>
</dbReference>
<dbReference type="InterPro" id="IPR050777">
    <property type="entry name" value="SET2_Histone-Lys_MeTrsfase"/>
</dbReference>
<evidence type="ECO:0000313" key="10">
    <source>
        <dbReference type="Proteomes" id="UP000574369"/>
    </source>
</evidence>
<dbReference type="SUPFAM" id="SSF82199">
    <property type="entry name" value="SET domain"/>
    <property type="match status" value="1"/>
</dbReference>
<protein>
    <submittedName>
        <fullName evidence="9">SET domain-containing protein</fullName>
    </submittedName>
</protein>
<keyword evidence="5" id="KW-0949">S-adenosyl-L-methionine</keyword>
<reference evidence="9 10" key="1">
    <citation type="submission" date="2020-08" db="EMBL/GenBank/DDBJ databases">
        <title>Genomic Encyclopedia of Type Strains, Phase III (KMG-III): the genomes of soil and plant-associated and newly described type strains.</title>
        <authorList>
            <person name="Whitman W."/>
        </authorList>
    </citation>
    <scope>NUCLEOTIDE SEQUENCE [LARGE SCALE GENOMIC DNA]</scope>
    <source>
        <strain evidence="9 10">CECT 7247</strain>
    </source>
</reference>
<evidence type="ECO:0000256" key="6">
    <source>
        <dbReference type="SAM" id="MobiDB-lite"/>
    </source>
</evidence>
<dbReference type="InterPro" id="IPR001214">
    <property type="entry name" value="SET_dom"/>
</dbReference>
<evidence type="ECO:0000256" key="5">
    <source>
        <dbReference type="ARBA" id="ARBA00022691"/>
    </source>
</evidence>
<keyword evidence="2" id="KW-0158">Chromosome</keyword>
<comment type="subcellular location">
    <subcellularLocation>
        <location evidence="1">Chromosome</location>
    </subcellularLocation>
</comment>
<feature type="region of interest" description="Disordered" evidence="6">
    <location>
        <begin position="1"/>
        <end position="30"/>
    </location>
</feature>
<keyword evidence="3" id="KW-0489">Methyltransferase</keyword>
<dbReference type="SMART" id="SM00317">
    <property type="entry name" value="SET"/>
    <property type="match status" value="1"/>
</dbReference>
<evidence type="ECO:0000259" key="8">
    <source>
        <dbReference type="PROSITE" id="PS50868"/>
    </source>
</evidence>
<keyword evidence="4" id="KW-0808">Transferase</keyword>
<feature type="compositionally biased region" description="Low complexity" evidence="6">
    <location>
        <begin position="15"/>
        <end position="25"/>
    </location>
</feature>
<proteinExistence type="predicted"/>
<feature type="domain" description="Post-SET" evidence="8">
    <location>
        <begin position="151"/>
        <end position="166"/>
    </location>
</feature>
<evidence type="ECO:0000256" key="2">
    <source>
        <dbReference type="ARBA" id="ARBA00022454"/>
    </source>
</evidence>
<name>A0ABR6GZC8_9BURK</name>
<evidence type="ECO:0000256" key="4">
    <source>
        <dbReference type="ARBA" id="ARBA00022679"/>
    </source>
</evidence>
<organism evidence="9 10">
    <name type="scientific">Roseateles terrae</name>
    <dbReference type="NCBI Taxonomy" id="431060"/>
    <lineage>
        <taxon>Bacteria</taxon>
        <taxon>Pseudomonadati</taxon>
        <taxon>Pseudomonadota</taxon>
        <taxon>Betaproteobacteria</taxon>
        <taxon>Burkholderiales</taxon>
        <taxon>Sphaerotilaceae</taxon>
        <taxon>Roseateles</taxon>
    </lineage>
</organism>
<dbReference type="PANTHER" id="PTHR22884">
    <property type="entry name" value="SET DOMAIN PROTEINS"/>
    <property type="match status" value="1"/>
</dbReference>